<proteinExistence type="inferred from homology"/>
<gene>
    <name evidence="3" type="ORF">SAMN04488543_3275</name>
</gene>
<dbReference type="SUPFAM" id="SSF53448">
    <property type="entry name" value="Nucleotide-diphospho-sugar transferases"/>
    <property type="match status" value="1"/>
</dbReference>
<dbReference type="OrthoDB" id="3177103at2"/>
<sequence>MFRRNTTAPTITIVVPVKNEAANLREVLPQLPAVHEVILVDGNSVDDSVAVAREVLPAIRVVRQTRKGKGNALAAGFLAATGDIIVMFDADGSADPAEIPAFVQALVDGADFAKGSRFAAGGGSEDITRLRSAGNLGLNLVANLAFRTKFSDLCYGYNAFWRDLVPQLDLPALELPAPESGMLWGDGFEIETVINCRMAAAKVQITEVGSVELSRIHGESNLRTFSDGFRVLRTIGAEYRRARRQGRQTDVIGIEAARSYLHPRTDLIEDASPVLVAVPAGEQTA</sequence>
<dbReference type="InterPro" id="IPR001173">
    <property type="entry name" value="Glyco_trans_2-like"/>
</dbReference>
<evidence type="ECO:0000256" key="1">
    <source>
        <dbReference type="ARBA" id="ARBA00006739"/>
    </source>
</evidence>
<dbReference type="AlphaFoldDB" id="A0A1H1YE64"/>
<protein>
    <submittedName>
        <fullName evidence="3">Glycosyltransferase involved in cell wall bisynthesis</fullName>
    </submittedName>
</protein>
<name>A0A1H1YE64_9ACTN</name>
<dbReference type="InterPro" id="IPR029044">
    <property type="entry name" value="Nucleotide-diphossugar_trans"/>
</dbReference>
<evidence type="ECO:0000313" key="3">
    <source>
        <dbReference type="EMBL" id="SDT19730.1"/>
    </source>
</evidence>
<keyword evidence="4" id="KW-1185">Reference proteome</keyword>
<dbReference type="STRING" id="546871.SAMN04488543_3275"/>
<dbReference type="RefSeq" id="WP_091414102.1">
    <property type="nucleotide sequence ID" value="NZ_LT629749.1"/>
</dbReference>
<dbReference type="CDD" id="cd04179">
    <property type="entry name" value="DPM_DPG-synthase_like"/>
    <property type="match status" value="1"/>
</dbReference>
<dbReference type="GO" id="GO:0016740">
    <property type="term" value="F:transferase activity"/>
    <property type="evidence" value="ECO:0007669"/>
    <property type="project" value="UniProtKB-KW"/>
</dbReference>
<dbReference type="PANTHER" id="PTHR48090:SF7">
    <property type="entry name" value="RFBJ PROTEIN"/>
    <property type="match status" value="1"/>
</dbReference>
<organism evidence="3 4">
    <name type="scientific">Friedmanniella luteola</name>
    <dbReference type="NCBI Taxonomy" id="546871"/>
    <lineage>
        <taxon>Bacteria</taxon>
        <taxon>Bacillati</taxon>
        <taxon>Actinomycetota</taxon>
        <taxon>Actinomycetes</taxon>
        <taxon>Propionibacteriales</taxon>
        <taxon>Nocardioidaceae</taxon>
        <taxon>Friedmanniella</taxon>
    </lineage>
</organism>
<dbReference type="Gene3D" id="3.90.550.10">
    <property type="entry name" value="Spore Coat Polysaccharide Biosynthesis Protein SpsA, Chain A"/>
    <property type="match status" value="1"/>
</dbReference>
<dbReference type="Proteomes" id="UP000199092">
    <property type="component" value="Chromosome I"/>
</dbReference>
<accession>A0A1H1YE64</accession>
<dbReference type="Pfam" id="PF00535">
    <property type="entry name" value="Glycos_transf_2"/>
    <property type="match status" value="1"/>
</dbReference>
<dbReference type="EMBL" id="LT629749">
    <property type="protein sequence ID" value="SDT19730.1"/>
    <property type="molecule type" value="Genomic_DNA"/>
</dbReference>
<comment type="similarity">
    <text evidence="1">Belongs to the glycosyltransferase 2 family.</text>
</comment>
<feature type="domain" description="Glycosyltransferase 2-like" evidence="2">
    <location>
        <begin position="12"/>
        <end position="164"/>
    </location>
</feature>
<evidence type="ECO:0000313" key="4">
    <source>
        <dbReference type="Proteomes" id="UP000199092"/>
    </source>
</evidence>
<keyword evidence="3" id="KW-0808">Transferase</keyword>
<evidence type="ECO:0000259" key="2">
    <source>
        <dbReference type="Pfam" id="PF00535"/>
    </source>
</evidence>
<reference evidence="3 4" key="1">
    <citation type="submission" date="2016-10" db="EMBL/GenBank/DDBJ databases">
        <authorList>
            <person name="de Groot N.N."/>
        </authorList>
    </citation>
    <scope>NUCLEOTIDE SEQUENCE [LARGE SCALE GENOMIC DNA]</scope>
    <source>
        <strain evidence="3 4">DSM 21741</strain>
    </source>
</reference>
<dbReference type="PANTHER" id="PTHR48090">
    <property type="entry name" value="UNDECAPRENYL-PHOSPHATE 4-DEOXY-4-FORMAMIDO-L-ARABINOSE TRANSFERASE-RELATED"/>
    <property type="match status" value="1"/>
</dbReference>
<dbReference type="InterPro" id="IPR050256">
    <property type="entry name" value="Glycosyltransferase_2"/>
</dbReference>